<feature type="transmembrane region" description="Helical" evidence="8">
    <location>
        <begin position="662"/>
        <end position="680"/>
    </location>
</feature>
<keyword evidence="6 8" id="KW-0472">Membrane</keyword>
<feature type="transmembrane region" description="Helical" evidence="8">
    <location>
        <begin position="428"/>
        <end position="448"/>
    </location>
</feature>
<dbReference type="InterPro" id="IPR027815">
    <property type="entry name" value="CSC1/OSCA1-like_cyt"/>
</dbReference>
<proteinExistence type="inferred from homology"/>
<dbReference type="GO" id="GO:0005886">
    <property type="term" value="C:plasma membrane"/>
    <property type="evidence" value="ECO:0007669"/>
    <property type="project" value="TreeGrafter"/>
</dbReference>
<dbReference type="RefSeq" id="XP_018985277.1">
    <property type="nucleotide sequence ID" value="XM_019131759.1"/>
</dbReference>
<accession>A0A1E3QQJ0</accession>
<dbReference type="InterPro" id="IPR022257">
    <property type="entry name" value="PHM7_ext"/>
</dbReference>
<evidence type="ECO:0000259" key="12">
    <source>
        <dbReference type="Pfam" id="PF14703"/>
    </source>
</evidence>
<evidence type="ECO:0000313" key="14">
    <source>
        <dbReference type="Proteomes" id="UP000094336"/>
    </source>
</evidence>
<dbReference type="InterPro" id="IPR045122">
    <property type="entry name" value="Csc1-like"/>
</dbReference>
<organism evidence="13 14">
    <name type="scientific">Babjeviella inositovora NRRL Y-12698</name>
    <dbReference type="NCBI Taxonomy" id="984486"/>
    <lineage>
        <taxon>Eukaryota</taxon>
        <taxon>Fungi</taxon>
        <taxon>Dikarya</taxon>
        <taxon>Ascomycota</taxon>
        <taxon>Saccharomycotina</taxon>
        <taxon>Pichiomycetes</taxon>
        <taxon>Serinales incertae sedis</taxon>
        <taxon>Babjeviella</taxon>
    </lineage>
</organism>
<evidence type="ECO:0000259" key="11">
    <source>
        <dbReference type="Pfam" id="PF13967"/>
    </source>
</evidence>
<evidence type="ECO:0000256" key="5">
    <source>
        <dbReference type="ARBA" id="ARBA00022989"/>
    </source>
</evidence>
<feature type="region of interest" description="Disordered" evidence="7">
    <location>
        <begin position="731"/>
        <end position="780"/>
    </location>
</feature>
<evidence type="ECO:0000256" key="4">
    <source>
        <dbReference type="ARBA" id="ARBA00022692"/>
    </source>
</evidence>
<dbReference type="InterPro" id="IPR032880">
    <property type="entry name" value="CSC1/OSCA1-like_N"/>
</dbReference>
<keyword evidence="3" id="KW-0813">Transport</keyword>
<dbReference type="InterPro" id="IPR003864">
    <property type="entry name" value="CSC1/OSCA1-like_7TM"/>
</dbReference>
<feature type="domain" description="CSC1/OSCA1-like N-terminal transmembrane" evidence="11">
    <location>
        <begin position="14"/>
        <end position="166"/>
    </location>
</feature>
<comment type="subcellular location">
    <subcellularLocation>
        <location evidence="1">Membrane</location>
        <topology evidence="1">Multi-pass membrane protein</topology>
    </subcellularLocation>
</comment>
<comment type="similarity">
    <text evidence="2">Belongs to the CSC1 (TC 1.A.17) family.</text>
</comment>
<dbReference type="GO" id="GO:0006817">
    <property type="term" value="P:phosphate ion transport"/>
    <property type="evidence" value="ECO:0007669"/>
    <property type="project" value="EnsemblFungi"/>
</dbReference>
<protein>
    <recommendedName>
        <fullName evidence="15">DUF221-domain-containing protein</fullName>
    </recommendedName>
</protein>
<dbReference type="PANTHER" id="PTHR13018:SF139">
    <property type="entry name" value="PHOSPHATE METABOLISM PROTEIN 7"/>
    <property type="match status" value="1"/>
</dbReference>
<gene>
    <name evidence="13" type="ORF">BABINDRAFT_36199</name>
</gene>
<keyword evidence="4 8" id="KW-0812">Transmembrane</keyword>
<feature type="transmembrane region" description="Helical" evidence="8">
    <location>
        <begin position="521"/>
        <end position="551"/>
    </location>
</feature>
<dbReference type="EMBL" id="KV454431">
    <property type="protein sequence ID" value="ODQ79949.1"/>
    <property type="molecule type" value="Genomic_DNA"/>
</dbReference>
<evidence type="ECO:0000256" key="3">
    <source>
        <dbReference type="ARBA" id="ARBA00022448"/>
    </source>
</evidence>
<dbReference type="STRING" id="984486.A0A1E3QQJ0"/>
<keyword evidence="14" id="KW-1185">Reference proteome</keyword>
<feature type="transmembrane region" description="Helical" evidence="8">
    <location>
        <begin position="572"/>
        <end position="593"/>
    </location>
</feature>
<feature type="transmembrane region" description="Helical" evidence="8">
    <location>
        <begin position="93"/>
        <end position="115"/>
    </location>
</feature>
<dbReference type="GO" id="GO:0005227">
    <property type="term" value="F:calcium-activated cation channel activity"/>
    <property type="evidence" value="ECO:0007669"/>
    <property type="project" value="InterPro"/>
</dbReference>
<sequence>MASPSDTNSTSVSAFLTTFIVNFVVFVVFIGLFILLRNRQKRVYTPRTIVKYNNPESLHPDEAPTGAFAWATHLIHKPRSFLIQQCGLDGYFFLRYIALFSLFCFLTSCLVWPLLFPLNATGGDTGTGFDILTMANVSKPNKYRLIAHALCSWIVFGGIIYTIYREMIYYISVRHAAQASPLLSTALSSRTILLTELPDDLMDETNLRELFPAASNIWYARSQKELAEKVKERTKLAKTYEGTLNKSIAKAVKIKAKADKKAEKGQKFEGEPNQVLTYLKKPPTHRLKMLIGKKVETLEYAPEHLQKLNEEIIESQSKYTAAKQLLSVFMEFPSELQLQKAYQAIPYHKQLKKGRRVIGVAPEDIIWANLDLSTSVRYIKHLVAIIVLCVLIIFWAIPVAVVGSISNINYLTEKVHFLRFILKMPHKLLGIITGLLPTVALAVLMSLLPPFIKFMGKFGGCLTVQEVEMWCHQWYYAFQVVQVFLVTTLASAATSVAVKIVDDPSSAMELLSNNLPKSSNFYIAYVMLQGLSVSSGALLQLVALILSHILGRVLDKTPRAMFNRASSLGSPGWGTIYPVYGLIAVIMMCYGIISPIILGFGAIGFFLFYIAYVYNLTYVMGHNKSDSRGRHYPLALFQVFVGLYLAEICLLGLFITSICVPAIVFEGILLGLTVAAHLYFKWIFLPLFDIVPVSALLNNGSAYPDYDQGLKEIKNEGKNYFTNGGNALGVGHSSPSEKDVESQDGLNGNPPPVVGSETNLRNPSPFADDTGSLPETEPQAPSEMTATMVGGGIEAAEKGSTTAAFSRFIHPRTTYTFEAARNMLPMVLNDYLTYKPEFLKTAYEDPAVYNDVPHIWVARDPLGLSATECAKAQAKNVDVTDNETVMDAQGKITWQGPPPDYEEAIRT</sequence>
<dbReference type="Proteomes" id="UP000094336">
    <property type="component" value="Unassembled WGS sequence"/>
</dbReference>
<evidence type="ECO:0000256" key="7">
    <source>
        <dbReference type="SAM" id="MobiDB-lite"/>
    </source>
</evidence>
<feature type="transmembrane region" description="Helical" evidence="8">
    <location>
        <begin position="382"/>
        <end position="408"/>
    </location>
</feature>
<dbReference type="Pfam" id="PF14703">
    <property type="entry name" value="PHM7_cyt"/>
    <property type="match status" value="1"/>
</dbReference>
<dbReference type="Pfam" id="PF12621">
    <property type="entry name" value="PHM7_ext"/>
    <property type="match status" value="1"/>
</dbReference>
<dbReference type="AlphaFoldDB" id="A0A1E3QQJ0"/>
<feature type="transmembrane region" description="Helical" evidence="8">
    <location>
        <begin position="12"/>
        <end position="36"/>
    </location>
</feature>
<feature type="transmembrane region" description="Helical" evidence="8">
    <location>
        <begin position="145"/>
        <end position="164"/>
    </location>
</feature>
<evidence type="ECO:0000256" key="2">
    <source>
        <dbReference type="ARBA" id="ARBA00007779"/>
    </source>
</evidence>
<dbReference type="PANTHER" id="PTHR13018">
    <property type="entry name" value="PROBABLE MEMBRANE PROTEIN DUF221-RELATED"/>
    <property type="match status" value="1"/>
</dbReference>
<reference evidence="14" key="1">
    <citation type="submission" date="2016-05" db="EMBL/GenBank/DDBJ databases">
        <title>Comparative genomics of biotechnologically important yeasts.</title>
        <authorList>
            <consortium name="DOE Joint Genome Institute"/>
            <person name="Riley R."/>
            <person name="Haridas S."/>
            <person name="Wolfe K.H."/>
            <person name="Lopes M.R."/>
            <person name="Hittinger C.T."/>
            <person name="Goker M."/>
            <person name="Salamov A."/>
            <person name="Wisecaver J."/>
            <person name="Long T.M."/>
            <person name="Aerts A.L."/>
            <person name="Barry K."/>
            <person name="Choi C."/>
            <person name="Clum A."/>
            <person name="Coughlan A.Y."/>
            <person name="Deshpande S."/>
            <person name="Douglass A.P."/>
            <person name="Hanson S.J."/>
            <person name="Klenk H.-P."/>
            <person name="Labutti K."/>
            <person name="Lapidus A."/>
            <person name="Lindquist E."/>
            <person name="Lipzen A."/>
            <person name="Meier-Kolthoff J.P."/>
            <person name="Ohm R.A."/>
            <person name="Otillar R.P."/>
            <person name="Pangilinan J."/>
            <person name="Peng Y."/>
            <person name="Rokas A."/>
            <person name="Rosa C.A."/>
            <person name="Scheuner C."/>
            <person name="Sibirny A.A."/>
            <person name="Slot J.C."/>
            <person name="Stielow J.B."/>
            <person name="Sun H."/>
            <person name="Kurtzman C.P."/>
            <person name="Blackwell M."/>
            <person name="Grigoriev I.V."/>
            <person name="Jeffries T.W."/>
        </authorList>
    </citation>
    <scope>NUCLEOTIDE SEQUENCE [LARGE SCALE GENOMIC DNA]</scope>
    <source>
        <strain evidence="14">NRRL Y-12698</strain>
    </source>
</reference>
<feature type="transmembrane region" description="Helical" evidence="8">
    <location>
        <begin position="632"/>
        <end position="656"/>
    </location>
</feature>
<dbReference type="Pfam" id="PF13967">
    <property type="entry name" value="RSN1_TM"/>
    <property type="match status" value="1"/>
</dbReference>
<evidence type="ECO:0000259" key="9">
    <source>
        <dbReference type="Pfam" id="PF02714"/>
    </source>
</evidence>
<dbReference type="OrthoDB" id="1076608at2759"/>
<evidence type="ECO:0000259" key="10">
    <source>
        <dbReference type="Pfam" id="PF12621"/>
    </source>
</evidence>
<dbReference type="Pfam" id="PF02714">
    <property type="entry name" value="RSN1_7TM"/>
    <property type="match status" value="1"/>
</dbReference>
<feature type="domain" description="CSC1/OSCA1-like 7TM region" evidence="9">
    <location>
        <begin position="381"/>
        <end position="654"/>
    </location>
</feature>
<evidence type="ECO:0000256" key="6">
    <source>
        <dbReference type="ARBA" id="ARBA00023136"/>
    </source>
</evidence>
<dbReference type="GeneID" id="30149612"/>
<feature type="domain" description="CSC1/OSCA1-like cytosolic" evidence="12">
    <location>
        <begin position="189"/>
        <end position="369"/>
    </location>
</feature>
<evidence type="ECO:0000256" key="1">
    <source>
        <dbReference type="ARBA" id="ARBA00004141"/>
    </source>
</evidence>
<evidence type="ECO:0000256" key="8">
    <source>
        <dbReference type="SAM" id="Phobius"/>
    </source>
</evidence>
<keyword evidence="5 8" id="KW-1133">Transmembrane helix</keyword>
<evidence type="ECO:0008006" key="15">
    <source>
        <dbReference type="Google" id="ProtNLM"/>
    </source>
</evidence>
<name>A0A1E3QQJ0_9ASCO</name>
<feature type="domain" description="10TM putative phosphate transporter extracellular tail" evidence="10">
    <location>
        <begin position="808"/>
        <end position="900"/>
    </location>
</feature>
<evidence type="ECO:0000313" key="13">
    <source>
        <dbReference type="EMBL" id="ODQ79949.1"/>
    </source>
</evidence>
<feature type="transmembrane region" description="Helical" evidence="8">
    <location>
        <begin position="599"/>
        <end position="620"/>
    </location>
</feature>